<dbReference type="Proteomes" id="UP000236655">
    <property type="component" value="Chromosome"/>
</dbReference>
<keyword evidence="10" id="KW-1185">Reference proteome</keyword>
<keyword evidence="1 7" id="KW-0444">Lipid biosynthesis</keyword>
<accession>A0A2I7N7X0</accession>
<keyword evidence="3 7" id="KW-0808">Transferase</keyword>
<evidence type="ECO:0000256" key="4">
    <source>
        <dbReference type="ARBA" id="ARBA00022737"/>
    </source>
</evidence>
<evidence type="ECO:0000256" key="3">
    <source>
        <dbReference type="ARBA" id="ARBA00022679"/>
    </source>
</evidence>
<dbReference type="Pfam" id="PF00132">
    <property type="entry name" value="Hexapep"/>
    <property type="match status" value="3"/>
</dbReference>
<comment type="catalytic activity">
    <reaction evidence="7">
        <text>a UDP-3-O-[(3R)-3-hydroxyacyl]-alpha-D-glucosamine + a (3R)-hydroxyacyl-[ACP] = a UDP-2-N,3-O-bis[(3R)-3-hydroxyacyl]-alpha-D-glucosamine + holo-[ACP] + H(+)</text>
        <dbReference type="Rhea" id="RHEA:53836"/>
        <dbReference type="Rhea" id="RHEA-COMP:9685"/>
        <dbReference type="Rhea" id="RHEA-COMP:9945"/>
        <dbReference type="ChEBI" id="CHEBI:15378"/>
        <dbReference type="ChEBI" id="CHEBI:64479"/>
        <dbReference type="ChEBI" id="CHEBI:78827"/>
        <dbReference type="ChEBI" id="CHEBI:137740"/>
        <dbReference type="ChEBI" id="CHEBI:137748"/>
        <dbReference type="EC" id="2.3.1.191"/>
    </reaction>
</comment>
<protein>
    <recommendedName>
        <fullName evidence="7">UDP-3-O-acylglucosamine N-acyltransferase</fullName>
        <ecNumber evidence="7">2.3.1.191</ecNumber>
    </recommendedName>
</protein>
<dbReference type="Gene3D" id="3.40.1390.10">
    <property type="entry name" value="MurE/MurF, N-terminal domain"/>
    <property type="match status" value="1"/>
</dbReference>
<evidence type="ECO:0000256" key="1">
    <source>
        <dbReference type="ARBA" id="ARBA00022516"/>
    </source>
</evidence>
<keyword evidence="4 7" id="KW-0677">Repeat</keyword>
<comment type="pathway">
    <text evidence="7">Bacterial outer membrane biogenesis; LPS lipid A biosynthesis.</text>
</comment>
<reference evidence="10" key="1">
    <citation type="submission" date="2017-11" db="EMBL/GenBank/DDBJ databases">
        <authorList>
            <person name="Chan K.G."/>
            <person name="Lee L.S."/>
        </authorList>
    </citation>
    <scope>NUCLEOTIDE SEQUENCE [LARGE SCALE GENOMIC DNA]</scope>
    <source>
        <strain evidence="10">DSM 100970</strain>
    </source>
</reference>
<name>A0A2I7N7X0_9NEIS</name>
<evidence type="ECO:0000259" key="8">
    <source>
        <dbReference type="Pfam" id="PF04613"/>
    </source>
</evidence>
<evidence type="ECO:0000256" key="7">
    <source>
        <dbReference type="HAMAP-Rule" id="MF_00523"/>
    </source>
</evidence>
<sequence length="345" mass="37132">MAYKLSQLIELFGGRLEGADIEVNDIAPTNLASETQITFLSDSKYKKHLSDCKAAAIIINEADASDINIPKIITPNPYYYFSQVSNLFHPRRKMAAGIAKSAFISDSAKLGSNPAIAHNVVIGDNVIIGNNCQIFANTVIGNDVVIGDNVTIYPNVTIYDKVSIGNDCVFHSGCAIGSDGFGNAKDEKHHYHRIPQIGGVKIGNRVEIGSNTTIDCGTFEATIIEDGVRIDNLVQIAHNVKIGAHTGIASQVGIAGNSKIGRHCMLAGNAGIADHVSICDFTVIGASSNVGKDITKPALYSNGMTAMEYRDWAKIFVHIRNLDKLNTKVRDLQANFDKIGSKLDE</sequence>
<feature type="domain" description="UDP-3-O-[3-hydroxymyristoyl] glucosamine N-acyltransferase non-repeat region" evidence="8">
    <location>
        <begin position="20"/>
        <end position="87"/>
    </location>
</feature>
<keyword evidence="6 7" id="KW-0012">Acyltransferase</keyword>
<keyword evidence="2 7" id="KW-0441">Lipid A biosynthesis</keyword>
<dbReference type="PANTHER" id="PTHR43378">
    <property type="entry name" value="UDP-3-O-ACYLGLUCOSAMINE N-ACYLTRANSFERASE"/>
    <property type="match status" value="1"/>
</dbReference>
<dbReference type="SUPFAM" id="SSF51161">
    <property type="entry name" value="Trimeric LpxA-like enzymes"/>
    <property type="match status" value="1"/>
</dbReference>
<dbReference type="CDD" id="cd03352">
    <property type="entry name" value="LbH_LpxD"/>
    <property type="match status" value="1"/>
</dbReference>
<dbReference type="GO" id="GO:0009245">
    <property type="term" value="P:lipid A biosynthetic process"/>
    <property type="evidence" value="ECO:0007669"/>
    <property type="project" value="UniProtKB-UniRule"/>
</dbReference>
<dbReference type="AlphaFoldDB" id="A0A2I7N7X0"/>
<dbReference type="InterPro" id="IPR001451">
    <property type="entry name" value="Hexapep"/>
</dbReference>
<comment type="similarity">
    <text evidence="7">Belongs to the transferase hexapeptide repeat family. LpxD subfamily.</text>
</comment>
<gene>
    <name evidence="7 9" type="primary">lpxD</name>
    <name evidence="9" type="ORF">CUN60_09690</name>
</gene>
<dbReference type="HAMAP" id="MF_00523">
    <property type="entry name" value="LpxD"/>
    <property type="match status" value="1"/>
</dbReference>
<keyword evidence="5 7" id="KW-0443">Lipid metabolism</keyword>
<proteinExistence type="inferred from homology"/>
<comment type="subunit">
    <text evidence="7">Homotrimer.</text>
</comment>
<dbReference type="Gene3D" id="2.160.10.10">
    <property type="entry name" value="Hexapeptide repeat proteins"/>
    <property type="match status" value="1"/>
</dbReference>
<evidence type="ECO:0000313" key="10">
    <source>
        <dbReference type="Proteomes" id="UP000236655"/>
    </source>
</evidence>
<dbReference type="NCBIfam" id="NF002060">
    <property type="entry name" value="PRK00892.1"/>
    <property type="match status" value="1"/>
</dbReference>
<dbReference type="GO" id="GO:0016020">
    <property type="term" value="C:membrane"/>
    <property type="evidence" value="ECO:0007669"/>
    <property type="project" value="GOC"/>
</dbReference>
<dbReference type="InterPro" id="IPR020573">
    <property type="entry name" value="UDP_GlcNAc_AcTrfase_non-rep"/>
</dbReference>
<organism evidence="9 10">
    <name type="scientific">Aquella oligotrophica</name>
    <dbReference type="NCBI Taxonomy" id="2067065"/>
    <lineage>
        <taxon>Bacteria</taxon>
        <taxon>Pseudomonadati</taxon>
        <taxon>Pseudomonadota</taxon>
        <taxon>Betaproteobacteria</taxon>
        <taxon>Neisseriales</taxon>
        <taxon>Neisseriaceae</taxon>
        <taxon>Aquella</taxon>
    </lineage>
</organism>
<dbReference type="Pfam" id="PF04613">
    <property type="entry name" value="LpxD"/>
    <property type="match status" value="1"/>
</dbReference>
<evidence type="ECO:0000256" key="6">
    <source>
        <dbReference type="ARBA" id="ARBA00023315"/>
    </source>
</evidence>
<evidence type="ECO:0000313" key="9">
    <source>
        <dbReference type="EMBL" id="AUR52558.1"/>
    </source>
</evidence>
<dbReference type="GO" id="GO:0016410">
    <property type="term" value="F:N-acyltransferase activity"/>
    <property type="evidence" value="ECO:0007669"/>
    <property type="project" value="InterPro"/>
</dbReference>
<dbReference type="EC" id="2.3.1.191" evidence="7"/>
<dbReference type="EMBL" id="CP024847">
    <property type="protein sequence ID" value="AUR52558.1"/>
    <property type="molecule type" value="Genomic_DNA"/>
</dbReference>
<dbReference type="GO" id="GO:0103118">
    <property type="term" value="F:UDP-3-O-[(3R)-3-hydroxyacyl]-glucosamine N-acyltransferase activity"/>
    <property type="evidence" value="ECO:0007669"/>
    <property type="project" value="UniProtKB-EC"/>
</dbReference>
<dbReference type="PANTHER" id="PTHR43378:SF2">
    <property type="entry name" value="UDP-3-O-ACYLGLUCOSAMINE N-ACYLTRANSFERASE 1, MITOCHONDRIAL-RELATED"/>
    <property type="match status" value="1"/>
</dbReference>
<feature type="active site" description="Proton acceptor" evidence="7">
    <location>
        <position position="238"/>
    </location>
</feature>
<dbReference type="KEGG" id="nba:CUN60_09690"/>
<comment type="function">
    <text evidence="7">Catalyzes the N-acylation of UDP-3-O-acylglucosamine using 3-hydroxyacyl-ACP as the acyl donor. Is involved in the biosynthesis of lipid A, a phosphorylated glycolipid that anchors the lipopolysaccharide to the outer membrane of the cell.</text>
</comment>
<evidence type="ECO:0000256" key="2">
    <source>
        <dbReference type="ARBA" id="ARBA00022556"/>
    </source>
</evidence>
<dbReference type="OrthoDB" id="9784739at2"/>
<dbReference type="InterPro" id="IPR011004">
    <property type="entry name" value="Trimer_LpxA-like_sf"/>
</dbReference>
<evidence type="ECO:0000256" key="5">
    <source>
        <dbReference type="ARBA" id="ARBA00023098"/>
    </source>
</evidence>
<dbReference type="RefSeq" id="WP_102951847.1">
    <property type="nucleotide sequence ID" value="NZ_CP024847.1"/>
</dbReference>
<dbReference type="NCBIfam" id="TIGR01853">
    <property type="entry name" value="lipid_A_lpxD"/>
    <property type="match status" value="1"/>
</dbReference>
<dbReference type="UniPathway" id="UPA00973"/>
<dbReference type="InterPro" id="IPR007691">
    <property type="entry name" value="LpxD"/>
</dbReference>